<protein>
    <submittedName>
        <fullName evidence="6">Succinylglutamate desuccinylase/aspartoacylase family protein</fullName>
    </submittedName>
</protein>
<dbReference type="InterPro" id="IPR055438">
    <property type="entry name" value="AstE_AspA_cat"/>
</dbReference>
<evidence type="ECO:0000313" key="7">
    <source>
        <dbReference type="Proteomes" id="UP001059950"/>
    </source>
</evidence>
<reference evidence="6" key="1">
    <citation type="submission" date="2021-04" db="EMBL/GenBank/DDBJ databases">
        <title>Oceanospirillales bacteria with DddD are important DMSP degraders in coastal seawater.</title>
        <authorList>
            <person name="Liu J."/>
        </authorList>
    </citation>
    <scope>NUCLEOTIDE SEQUENCE</scope>
    <source>
        <strain evidence="6">GY6</strain>
    </source>
</reference>
<comment type="cofactor">
    <cofactor evidence="1">
        <name>Zn(2+)</name>
        <dbReference type="ChEBI" id="CHEBI:29105"/>
    </cofactor>
</comment>
<keyword evidence="7" id="KW-1185">Reference proteome</keyword>
<accession>A0ABY5GZ09</accession>
<proteinExistence type="predicted"/>
<evidence type="ECO:0000256" key="1">
    <source>
        <dbReference type="ARBA" id="ARBA00001947"/>
    </source>
</evidence>
<dbReference type="SUPFAM" id="SSF53187">
    <property type="entry name" value="Zn-dependent exopeptidases"/>
    <property type="match status" value="1"/>
</dbReference>
<keyword evidence="2" id="KW-0479">Metal-binding</keyword>
<dbReference type="Pfam" id="PF24827">
    <property type="entry name" value="AstE_AspA_cat"/>
    <property type="match status" value="1"/>
</dbReference>
<dbReference type="EMBL" id="CP073344">
    <property type="protein sequence ID" value="UTW05251.1"/>
    <property type="molecule type" value="Genomic_DNA"/>
</dbReference>
<keyword evidence="3" id="KW-0378">Hydrolase</keyword>
<sequence>MVRQSHPIQFIHNPDPTSLSQEVGEFLRHLGGPTLIVVDGRDNSRCRAVATLLHGNEPSGVKALLKWLRTGERPAVKLICLIASVQTALHETLFCHRQIPGQRDMNRCFNPPFDDHPGHVARHFLELLEHYQPEALLDIHNTSGMSPSFGVVTYESPEHEALIALFTRRMIVTELRLGALMEHSSERLPVVTIECGGAAQPESDQVAWEGLQRYLFNEQVLRPEPGLIMDLYKDAVRLQLLPGCRIAFAAQPVPGADLTVPFDVEKFNFGTIPALTRLGWLGPRGMSVFRVQSATGGDVLPHFFLNRASGLYSAQQQKLFMITTNPAIALSDCLLYACADIELDQVIETATGKGVE</sequence>
<keyword evidence="4" id="KW-0862">Zinc</keyword>
<gene>
    <name evidence="6" type="ORF">KDX31_01130</name>
</gene>
<evidence type="ECO:0000256" key="4">
    <source>
        <dbReference type="ARBA" id="ARBA00022833"/>
    </source>
</evidence>
<evidence type="ECO:0000256" key="3">
    <source>
        <dbReference type="ARBA" id="ARBA00022801"/>
    </source>
</evidence>
<feature type="domain" description="Succinylglutamate desuccinylase/Aspartoacylase catalytic" evidence="5">
    <location>
        <begin position="53"/>
        <end position="167"/>
    </location>
</feature>
<dbReference type="Gene3D" id="3.40.630.10">
    <property type="entry name" value="Zn peptidases"/>
    <property type="match status" value="1"/>
</dbReference>
<name>A0ABY5GZ09_9GAMM</name>
<evidence type="ECO:0000259" key="5">
    <source>
        <dbReference type="Pfam" id="PF24827"/>
    </source>
</evidence>
<evidence type="ECO:0000313" key="6">
    <source>
        <dbReference type="EMBL" id="UTW05251.1"/>
    </source>
</evidence>
<dbReference type="Proteomes" id="UP001059950">
    <property type="component" value="Chromosome"/>
</dbReference>
<organism evidence="6 7">
    <name type="scientific">Amphritea atlantica</name>
    <dbReference type="NCBI Taxonomy" id="355243"/>
    <lineage>
        <taxon>Bacteria</taxon>
        <taxon>Pseudomonadati</taxon>
        <taxon>Pseudomonadota</taxon>
        <taxon>Gammaproteobacteria</taxon>
        <taxon>Oceanospirillales</taxon>
        <taxon>Oceanospirillaceae</taxon>
        <taxon>Amphritea</taxon>
    </lineage>
</organism>
<evidence type="ECO:0000256" key="2">
    <source>
        <dbReference type="ARBA" id="ARBA00022723"/>
    </source>
</evidence>